<reference evidence="1" key="1">
    <citation type="submission" date="2022-11" db="EMBL/GenBank/DDBJ databases">
        <title>Genome Sequence of Boeremia exigua.</title>
        <authorList>
            <person name="Buettner E."/>
        </authorList>
    </citation>
    <scope>NUCLEOTIDE SEQUENCE</scope>
    <source>
        <strain evidence="1">CU02</strain>
    </source>
</reference>
<gene>
    <name evidence="1" type="ORF">OPT61_g9897</name>
</gene>
<protein>
    <submittedName>
        <fullName evidence="1">Uncharacterized protein</fullName>
    </submittedName>
</protein>
<dbReference type="EMBL" id="JAPHNI010001331">
    <property type="protein sequence ID" value="KAJ8105901.1"/>
    <property type="molecule type" value="Genomic_DNA"/>
</dbReference>
<comment type="caution">
    <text evidence="1">The sequence shown here is derived from an EMBL/GenBank/DDBJ whole genome shotgun (WGS) entry which is preliminary data.</text>
</comment>
<proteinExistence type="predicted"/>
<name>A0ACC2HTQ3_9PLEO</name>
<organism evidence="1 2">
    <name type="scientific">Boeremia exigua</name>
    <dbReference type="NCBI Taxonomy" id="749465"/>
    <lineage>
        <taxon>Eukaryota</taxon>
        <taxon>Fungi</taxon>
        <taxon>Dikarya</taxon>
        <taxon>Ascomycota</taxon>
        <taxon>Pezizomycotina</taxon>
        <taxon>Dothideomycetes</taxon>
        <taxon>Pleosporomycetidae</taxon>
        <taxon>Pleosporales</taxon>
        <taxon>Pleosporineae</taxon>
        <taxon>Didymellaceae</taxon>
        <taxon>Boeremia</taxon>
    </lineage>
</organism>
<evidence type="ECO:0000313" key="1">
    <source>
        <dbReference type="EMBL" id="KAJ8105901.1"/>
    </source>
</evidence>
<evidence type="ECO:0000313" key="2">
    <source>
        <dbReference type="Proteomes" id="UP001153331"/>
    </source>
</evidence>
<keyword evidence="2" id="KW-1185">Reference proteome</keyword>
<dbReference type="Proteomes" id="UP001153331">
    <property type="component" value="Unassembled WGS sequence"/>
</dbReference>
<sequence>MYSAIALLVLSFSSICLADPRFVIHSAKLPDPSSPPSVKNAAQVCLLLLCLSKTYPAQWAQWYSSYLASIDSAFASYLADDQPKHDHAASEILDFATTATWEEARAYYVTATSSYMMYVTEAPAWFSELPEDVQSIKREEGRAYASIVAEQTGLAPKETAKAALGVLAGVAAAVAVL</sequence>
<accession>A0ACC2HTQ3</accession>